<dbReference type="AlphaFoldDB" id="A0A0H2RYX4"/>
<evidence type="ECO:0000256" key="1">
    <source>
        <dbReference type="SAM" id="MobiDB-lite"/>
    </source>
</evidence>
<organism evidence="2 3">
    <name type="scientific">Schizopora paradoxa</name>
    <dbReference type="NCBI Taxonomy" id="27342"/>
    <lineage>
        <taxon>Eukaryota</taxon>
        <taxon>Fungi</taxon>
        <taxon>Dikarya</taxon>
        <taxon>Basidiomycota</taxon>
        <taxon>Agaricomycotina</taxon>
        <taxon>Agaricomycetes</taxon>
        <taxon>Hymenochaetales</taxon>
        <taxon>Schizoporaceae</taxon>
        <taxon>Schizopora</taxon>
    </lineage>
</organism>
<dbReference type="STRING" id="27342.A0A0H2RYX4"/>
<feature type="region of interest" description="Disordered" evidence="1">
    <location>
        <begin position="526"/>
        <end position="546"/>
    </location>
</feature>
<proteinExistence type="predicted"/>
<feature type="region of interest" description="Disordered" evidence="1">
    <location>
        <begin position="12"/>
        <end position="32"/>
    </location>
</feature>
<name>A0A0H2RYX4_9AGAM</name>
<reference evidence="2 3" key="1">
    <citation type="submission" date="2015-04" db="EMBL/GenBank/DDBJ databases">
        <title>Complete genome sequence of Schizopora paradoxa KUC8140, a cosmopolitan wood degrader in East Asia.</title>
        <authorList>
            <consortium name="DOE Joint Genome Institute"/>
            <person name="Min B."/>
            <person name="Park H."/>
            <person name="Jang Y."/>
            <person name="Kim J.-J."/>
            <person name="Kim K.H."/>
            <person name="Pangilinan J."/>
            <person name="Lipzen A."/>
            <person name="Riley R."/>
            <person name="Grigoriev I.V."/>
            <person name="Spatafora J.W."/>
            <person name="Choi I.-G."/>
        </authorList>
    </citation>
    <scope>NUCLEOTIDE SEQUENCE [LARGE SCALE GENOMIC DNA]</scope>
    <source>
        <strain evidence="2 3">KUC8140</strain>
    </source>
</reference>
<protein>
    <submittedName>
        <fullName evidence="2">Uncharacterized protein</fullName>
    </submittedName>
</protein>
<evidence type="ECO:0000313" key="3">
    <source>
        <dbReference type="Proteomes" id="UP000053477"/>
    </source>
</evidence>
<gene>
    <name evidence="2" type="ORF">SCHPADRAFT_994731</name>
</gene>
<dbReference type="OrthoDB" id="2573559at2759"/>
<keyword evidence="3" id="KW-1185">Reference proteome</keyword>
<sequence length="648" mass="72344">MDTPIKLYKHVSIQTSPRNSPRGYGHQHSQASIEDTKECNDTYLAQIYDTIEVEYPQARVKKTWLSAHRPSNCATLSTLDQRRIVSLPERYIALRQAQEEVNECNYGARSVSMPTYLRRGLCVSSNDSDVSFAELDDCTDDSYALSVTREMCDISPPKPIPALHGPSSLPYARCPSGADGIIIATPSELPGLVWGLNKEHSSKCDMPTVDNKGDDARFRSIASEDPCDDHQDKTVRIDSDREEYGTPLPPAYESPVLDYNSILPLYDQAVPSLTTNTRRDHSHEISHSSNGTLPRQLLGQHSLEIPPGVFSQAPNPMNNYRLPQTPRPMDANAMPFAPHDASRLSIPQGENSISNQNFWNDIYNRTPQNPAPRARYKMLDAPSSSANLELHDLLGTMQLLDSGRNNMVHLSDRTVDTRHPRNKQLDIVETTRGNSQREHKPLPSMPISLHRLPVPNDQRLQAPLMSIPGPNALFQQTYIEEDGSDPLTGTNSIQHVLPVNNVLNRAKYPRSVPLQRLLNRRLASVAEETSTTGQSEASNARRCVSESTATYDKKCRPCEFNRATISKSCSPDPAPRAYEAQDFSATASPQPTKRSKSRFSTQSQRKQKSTSTKHQNSRTPSEPKARTIKYDGNRSTRSTPKGKKTQRA</sequence>
<dbReference type="InParanoid" id="A0A0H2RYX4"/>
<accession>A0A0H2RYX4</accession>
<feature type="compositionally biased region" description="Low complexity" evidence="1">
    <location>
        <begin position="598"/>
        <end position="613"/>
    </location>
</feature>
<feature type="region of interest" description="Disordered" evidence="1">
    <location>
        <begin position="564"/>
        <end position="648"/>
    </location>
</feature>
<dbReference type="EMBL" id="KQ085910">
    <property type="protein sequence ID" value="KLO16909.1"/>
    <property type="molecule type" value="Genomic_DNA"/>
</dbReference>
<feature type="compositionally biased region" description="Polar residues" evidence="1">
    <location>
        <begin position="527"/>
        <end position="538"/>
    </location>
</feature>
<evidence type="ECO:0000313" key="2">
    <source>
        <dbReference type="EMBL" id="KLO16909.1"/>
    </source>
</evidence>
<dbReference type="Proteomes" id="UP000053477">
    <property type="component" value="Unassembled WGS sequence"/>
</dbReference>
<feature type="compositionally biased region" description="Basic and acidic residues" evidence="1">
    <location>
        <begin position="621"/>
        <end position="634"/>
    </location>
</feature>